<keyword evidence="5" id="KW-0808">Transferase</keyword>
<feature type="region of interest" description="Disordered" evidence="1">
    <location>
        <begin position="1"/>
        <end position="70"/>
    </location>
</feature>
<dbReference type="Pfam" id="PF03793">
    <property type="entry name" value="PASTA"/>
    <property type="match status" value="2"/>
</dbReference>
<feature type="domain" description="PASTA" evidence="3">
    <location>
        <begin position="324"/>
        <end position="392"/>
    </location>
</feature>
<dbReference type="GO" id="GO:0016301">
    <property type="term" value="F:kinase activity"/>
    <property type="evidence" value="ECO:0007669"/>
    <property type="project" value="UniProtKB-KW"/>
</dbReference>
<feature type="compositionally biased region" description="Basic and acidic residues" evidence="1">
    <location>
        <begin position="84"/>
        <end position="97"/>
    </location>
</feature>
<dbReference type="PROSITE" id="PS51178">
    <property type="entry name" value="PASTA"/>
    <property type="match status" value="1"/>
</dbReference>
<protein>
    <submittedName>
        <fullName evidence="5">Eukaryotic-like serine/threonine-protein kinase</fullName>
    </submittedName>
</protein>
<evidence type="ECO:0000313" key="4">
    <source>
        <dbReference type="EMBL" id="OTP18413.1"/>
    </source>
</evidence>
<dbReference type="InterPro" id="IPR005543">
    <property type="entry name" value="PASTA_dom"/>
</dbReference>
<feature type="compositionally biased region" description="Polar residues" evidence="1">
    <location>
        <begin position="1"/>
        <end position="10"/>
    </location>
</feature>
<reference evidence="4" key="1">
    <citation type="submission" date="2017-05" db="EMBL/GenBank/DDBJ databases">
        <title>The Genome Sequence of Enterococcus sp. 9E7_DIV0242.</title>
        <authorList>
            <consortium name="The Broad Institute Genomics Platform"/>
            <consortium name="The Broad Institute Genomic Center for Infectious Diseases"/>
            <person name="Earl A."/>
            <person name="Manson A."/>
            <person name="Schwartman J."/>
            <person name="Gilmore M."/>
            <person name="Abouelleil A."/>
            <person name="Cao P."/>
            <person name="Chapman S."/>
            <person name="Cusick C."/>
            <person name="Shea T."/>
            <person name="Young S."/>
            <person name="Neafsey D."/>
            <person name="Nusbaum C."/>
            <person name="Birren B."/>
        </authorList>
    </citation>
    <scope>NUCLEOTIDE SEQUENCE [LARGE SCALE GENOMIC DNA]</scope>
    <source>
        <strain evidence="4">9E7_DIV0242</strain>
    </source>
</reference>
<accession>A0A242KB72</accession>
<feature type="compositionally biased region" description="Polar residues" evidence="1">
    <location>
        <begin position="107"/>
        <end position="135"/>
    </location>
</feature>
<evidence type="ECO:0000256" key="2">
    <source>
        <dbReference type="SAM" id="Phobius"/>
    </source>
</evidence>
<keyword evidence="6" id="KW-1185">Reference proteome</keyword>
<dbReference type="RefSeq" id="WP_086347404.1">
    <property type="nucleotide sequence ID" value="NZ_CP147247.1"/>
</dbReference>
<reference evidence="5" key="2">
    <citation type="submission" date="2017-05" db="EMBL/GenBank/DDBJ databases">
        <authorList>
            <consortium name="The Broad Institute Genomics Platform"/>
            <consortium name="The Broad Institute Genomic Center for Infectious Diseases"/>
            <person name="Earl A."/>
            <person name="Manson A."/>
            <person name="Schwartman J."/>
            <person name="Gilmore M."/>
            <person name="Abouelleil A."/>
            <person name="Cao P."/>
            <person name="Chapman S."/>
            <person name="Cusick C."/>
            <person name="Shea T."/>
            <person name="Young S."/>
            <person name="Neafsey D."/>
            <person name="Nusbaum C."/>
            <person name="Birren B."/>
        </authorList>
    </citation>
    <scope>NUCLEOTIDE SEQUENCE</scope>
    <source>
        <strain evidence="5">9E7_DIV0242</strain>
    </source>
</reference>
<keyword evidence="5" id="KW-0418">Kinase</keyword>
<proteinExistence type="predicted"/>
<evidence type="ECO:0000256" key="1">
    <source>
        <dbReference type="SAM" id="MobiDB-lite"/>
    </source>
</evidence>
<evidence type="ECO:0000313" key="5">
    <source>
        <dbReference type="EMBL" id="WYJ88463.1"/>
    </source>
</evidence>
<name>A0A242KB72_9ENTE</name>
<feature type="compositionally biased region" description="Polar residues" evidence="1">
    <location>
        <begin position="54"/>
        <end position="66"/>
    </location>
</feature>
<feature type="compositionally biased region" description="Basic and acidic residues" evidence="1">
    <location>
        <begin position="14"/>
        <end position="41"/>
    </location>
</feature>
<evidence type="ECO:0000313" key="6">
    <source>
        <dbReference type="Proteomes" id="UP000195141"/>
    </source>
</evidence>
<evidence type="ECO:0000259" key="3">
    <source>
        <dbReference type="PROSITE" id="PS51178"/>
    </source>
</evidence>
<dbReference type="EMBL" id="CP147247">
    <property type="protein sequence ID" value="WYJ88463.1"/>
    <property type="molecule type" value="Genomic_DNA"/>
</dbReference>
<feature type="transmembrane region" description="Helical" evidence="2">
    <location>
        <begin position="159"/>
        <end position="180"/>
    </location>
</feature>
<dbReference type="CDD" id="cd06577">
    <property type="entry name" value="PASTA_pknB"/>
    <property type="match status" value="2"/>
</dbReference>
<dbReference type="OrthoDB" id="1641593at2"/>
<sequence length="551" mass="61833">MSDFLSNFQGGNYEKTRQDKLYEKSKGNKKAASIDEKKVTPQEEQVMNEPNLPQRESTAPINTGSTDKYADLSVEELLRIKKQERKERQARKEAAEREEMEPEVIPQMQQKIPVKSSSPRQQKAQQRVESQSERPSSVAPGEELTEIDPSYRRKKIIKYAIFAIIAIVVAAGGYFAYYQFTHVEVPDFTNEELSQTRAWATENEVVLKVEQVYDFDKDTNQIISQSVTKKKIKKGSELTVNASLGPDPEENIALPDFTTMAVAALKEWIVKNKADNLSVIEENNDTKPAGEFIKLEMVSKDVTAETYKRKDKAKVYYSKGAEVLEKTIEVTDFAGKTKEEVEEWTKKNELTIQISENNSDTVESGKVISQEIAKGTKVAKKDKFPVVISIGKAYVVPDFSHLTMEEAEGNADNVSVKQIYNDTVAYGGFISQSVEAGQSFKEAERPAIQLVYSIGKPFMRDLRNNTLEGEIQKIFYDEYQSKGAGITYQVYYVDSAVTKGTVVDMSQYNEFVATNAVIRLGVSKGNIQNQDAANNPTDNASQSAAMDEMDN</sequence>
<feature type="region of interest" description="Disordered" evidence="1">
    <location>
        <begin position="84"/>
        <end position="144"/>
    </location>
</feature>
<dbReference type="Gene3D" id="3.30.10.20">
    <property type="match status" value="2"/>
</dbReference>
<dbReference type="SMART" id="SM00740">
    <property type="entry name" value="PASTA"/>
    <property type="match status" value="3"/>
</dbReference>
<gene>
    <name evidence="5" type="ORF">A5888_000182</name>
    <name evidence="4" type="ORF">A5888_000227</name>
</gene>
<dbReference type="AlphaFoldDB" id="A0A242KB72"/>
<dbReference type="EMBL" id="NGMM01000001">
    <property type="protein sequence ID" value="OTP18413.1"/>
    <property type="molecule type" value="Genomic_DNA"/>
</dbReference>
<feature type="compositionally biased region" description="Polar residues" evidence="1">
    <location>
        <begin position="528"/>
        <end position="544"/>
    </location>
</feature>
<keyword evidence="2" id="KW-1133">Transmembrane helix</keyword>
<reference evidence="5" key="3">
    <citation type="submission" date="2024-03" db="EMBL/GenBank/DDBJ databases">
        <title>The Genome Sequence of Enterococcus sp. DIV0242b.</title>
        <authorList>
            <consortium name="The Broad Institute Genomics Platform"/>
            <consortium name="The Broad Institute Microbial Omics Core"/>
            <consortium name="The Broad Institute Genomic Center for Infectious Diseases"/>
            <person name="Earl A."/>
            <person name="Manson A."/>
            <person name="Gilmore M."/>
            <person name="Schwartman J."/>
            <person name="Shea T."/>
            <person name="Abouelleil A."/>
            <person name="Cao P."/>
            <person name="Chapman S."/>
            <person name="Cusick C."/>
            <person name="Young S."/>
            <person name="Neafsey D."/>
            <person name="Nusbaum C."/>
            <person name="Birren B."/>
        </authorList>
    </citation>
    <scope>NUCLEOTIDE SEQUENCE</scope>
    <source>
        <strain evidence="5">9E7_DIV0242</strain>
    </source>
</reference>
<keyword evidence="2" id="KW-0472">Membrane</keyword>
<keyword evidence="2" id="KW-0812">Transmembrane</keyword>
<dbReference type="Proteomes" id="UP000195141">
    <property type="component" value="Chromosome"/>
</dbReference>
<feature type="region of interest" description="Disordered" evidence="1">
    <location>
        <begin position="528"/>
        <end position="551"/>
    </location>
</feature>
<organism evidence="4">
    <name type="scientific">Candidatus Enterococcus clewellii</name>
    <dbReference type="NCBI Taxonomy" id="1834193"/>
    <lineage>
        <taxon>Bacteria</taxon>
        <taxon>Bacillati</taxon>
        <taxon>Bacillota</taxon>
        <taxon>Bacilli</taxon>
        <taxon>Lactobacillales</taxon>
        <taxon>Enterococcaceae</taxon>
        <taxon>Enterococcus</taxon>
    </lineage>
</organism>